<dbReference type="GO" id="GO:0006281">
    <property type="term" value="P:DNA repair"/>
    <property type="evidence" value="ECO:0007669"/>
    <property type="project" value="UniProtKB-KW"/>
</dbReference>
<accession>A0AAP0EFW5</accession>
<keyword evidence="12" id="KW-0234">DNA repair</keyword>
<comment type="subcellular location">
    <subcellularLocation>
        <location evidence="1">Nucleus</location>
    </subcellularLocation>
</comment>
<proteinExistence type="inferred from homology"/>
<protein>
    <recommendedName>
        <fullName evidence="15">Morc S5 domain-containing protein</fullName>
    </recommendedName>
</protein>
<keyword evidence="11" id="KW-0943">RNA-mediated gene silencing</keyword>
<dbReference type="Pfam" id="PF13589">
    <property type="entry name" value="HATPase_c_3"/>
    <property type="match status" value="1"/>
</dbReference>
<dbReference type="GO" id="GO:0005634">
    <property type="term" value="C:nucleus"/>
    <property type="evidence" value="ECO:0007669"/>
    <property type="project" value="UniProtKB-SubCell"/>
</dbReference>
<evidence type="ECO:0000256" key="9">
    <source>
        <dbReference type="ARBA" id="ARBA00022853"/>
    </source>
</evidence>
<dbReference type="GO" id="GO:0006325">
    <property type="term" value="P:chromatin organization"/>
    <property type="evidence" value="ECO:0007669"/>
    <property type="project" value="UniProtKB-KW"/>
</dbReference>
<evidence type="ECO:0000256" key="2">
    <source>
        <dbReference type="ARBA" id="ARBA00007845"/>
    </source>
</evidence>
<keyword evidence="10 14" id="KW-0175">Coiled coil</keyword>
<dbReference type="InterPro" id="IPR045261">
    <property type="entry name" value="MORC_ATPase"/>
</dbReference>
<evidence type="ECO:0000256" key="4">
    <source>
        <dbReference type="ARBA" id="ARBA00022741"/>
    </source>
</evidence>
<keyword evidence="5" id="KW-0255">Endonuclease</keyword>
<evidence type="ECO:0000259" key="15">
    <source>
        <dbReference type="Pfam" id="PF17942"/>
    </source>
</evidence>
<evidence type="ECO:0000256" key="10">
    <source>
        <dbReference type="ARBA" id="ARBA00023054"/>
    </source>
</evidence>
<keyword evidence="6" id="KW-0227">DNA damage</keyword>
<comment type="caution">
    <text evidence="16">The sequence shown here is derived from an EMBL/GenBank/DDBJ whole genome shotgun (WGS) entry which is preliminary data.</text>
</comment>
<keyword evidence="3" id="KW-0540">Nuclease</keyword>
<evidence type="ECO:0000313" key="17">
    <source>
        <dbReference type="Proteomes" id="UP001417504"/>
    </source>
</evidence>
<keyword evidence="7" id="KW-0378">Hydrolase</keyword>
<dbReference type="GO" id="GO:0016887">
    <property type="term" value="F:ATP hydrolysis activity"/>
    <property type="evidence" value="ECO:0007669"/>
    <property type="project" value="InterPro"/>
</dbReference>
<dbReference type="Proteomes" id="UP001417504">
    <property type="component" value="Unassembled WGS sequence"/>
</dbReference>
<dbReference type="GO" id="GO:0004519">
    <property type="term" value="F:endonuclease activity"/>
    <property type="evidence" value="ECO:0007669"/>
    <property type="project" value="UniProtKB-KW"/>
</dbReference>
<evidence type="ECO:0000256" key="1">
    <source>
        <dbReference type="ARBA" id="ARBA00004123"/>
    </source>
</evidence>
<evidence type="ECO:0000256" key="5">
    <source>
        <dbReference type="ARBA" id="ARBA00022759"/>
    </source>
</evidence>
<comment type="similarity">
    <text evidence="2">Belongs to the MORC ATPase protein family.</text>
</comment>
<evidence type="ECO:0000256" key="14">
    <source>
        <dbReference type="SAM" id="Coils"/>
    </source>
</evidence>
<organism evidence="16 17">
    <name type="scientific">Stephania japonica</name>
    <dbReference type="NCBI Taxonomy" id="461633"/>
    <lineage>
        <taxon>Eukaryota</taxon>
        <taxon>Viridiplantae</taxon>
        <taxon>Streptophyta</taxon>
        <taxon>Embryophyta</taxon>
        <taxon>Tracheophyta</taxon>
        <taxon>Spermatophyta</taxon>
        <taxon>Magnoliopsida</taxon>
        <taxon>Ranunculales</taxon>
        <taxon>Menispermaceae</taxon>
        <taxon>Menispermoideae</taxon>
        <taxon>Cissampelideae</taxon>
        <taxon>Stephania</taxon>
    </lineage>
</organism>
<dbReference type="GO" id="GO:0031047">
    <property type="term" value="P:regulatory ncRNA-mediated gene silencing"/>
    <property type="evidence" value="ECO:0007669"/>
    <property type="project" value="UniProtKB-KW"/>
</dbReference>
<dbReference type="InterPro" id="IPR036890">
    <property type="entry name" value="HATPase_C_sf"/>
</dbReference>
<evidence type="ECO:0000256" key="12">
    <source>
        <dbReference type="ARBA" id="ARBA00023204"/>
    </source>
</evidence>
<dbReference type="GO" id="GO:0031349">
    <property type="term" value="P:positive regulation of defense response"/>
    <property type="evidence" value="ECO:0007669"/>
    <property type="project" value="UniProtKB-ARBA"/>
</dbReference>
<evidence type="ECO:0000313" key="16">
    <source>
        <dbReference type="EMBL" id="KAK9090062.1"/>
    </source>
</evidence>
<feature type="domain" description="Morc S5" evidence="15">
    <location>
        <begin position="408"/>
        <end position="448"/>
    </location>
</feature>
<evidence type="ECO:0000256" key="8">
    <source>
        <dbReference type="ARBA" id="ARBA00022840"/>
    </source>
</evidence>
<dbReference type="Pfam" id="PF17942">
    <property type="entry name" value="Morc6_S5"/>
    <property type="match status" value="2"/>
</dbReference>
<gene>
    <name evidence="16" type="ORF">Sjap_023239</name>
</gene>
<keyword evidence="4" id="KW-0547">Nucleotide-binding</keyword>
<evidence type="ECO:0000256" key="6">
    <source>
        <dbReference type="ARBA" id="ARBA00022763"/>
    </source>
</evidence>
<dbReference type="FunFam" id="3.30.565.10:FF:000075">
    <property type="entry name" value="MORC family CW-type zinc finger protein 4"/>
    <property type="match status" value="1"/>
</dbReference>
<dbReference type="EMBL" id="JBBNAE010000010">
    <property type="protein sequence ID" value="KAK9090062.1"/>
    <property type="molecule type" value="Genomic_DNA"/>
</dbReference>
<keyword evidence="8" id="KW-0067">ATP-binding</keyword>
<name>A0AAP0EFW5_9MAGN</name>
<feature type="domain" description="Morc S5" evidence="15">
    <location>
        <begin position="451"/>
        <end position="524"/>
    </location>
</feature>
<evidence type="ECO:0000256" key="3">
    <source>
        <dbReference type="ARBA" id="ARBA00022722"/>
    </source>
</evidence>
<reference evidence="16 17" key="1">
    <citation type="submission" date="2024-01" db="EMBL/GenBank/DDBJ databases">
        <title>Genome assemblies of Stephania.</title>
        <authorList>
            <person name="Yang L."/>
        </authorList>
    </citation>
    <scope>NUCLEOTIDE SEQUENCE [LARGE SCALE GENOMIC DNA]</scope>
    <source>
        <strain evidence="16">QJT</strain>
        <tissue evidence="16">Leaf</tissue>
    </source>
</reference>
<keyword evidence="17" id="KW-1185">Reference proteome</keyword>
<dbReference type="SUPFAM" id="SSF55874">
    <property type="entry name" value="ATPase domain of HSP90 chaperone/DNA topoisomerase II/histidine kinase"/>
    <property type="match status" value="1"/>
</dbReference>
<evidence type="ECO:0000256" key="11">
    <source>
        <dbReference type="ARBA" id="ARBA00023158"/>
    </source>
</evidence>
<dbReference type="Gene3D" id="3.30.565.10">
    <property type="entry name" value="Histidine kinase-like ATPase, C-terminal domain"/>
    <property type="match status" value="1"/>
</dbReference>
<evidence type="ECO:0000256" key="13">
    <source>
        <dbReference type="ARBA" id="ARBA00023242"/>
    </source>
</evidence>
<dbReference type="PANTHER" id="PTHR23336:SF80">
    <property type="entry name" value="PROTEIN MICRORCHIDIA 7-LIKE"/>
    <property type="match status" value="1"/>
</dbReference>
<dbReference type="PANTHER" id="PTHR23336">
    <property type="entry name" value="ZINC FINGER CW-TYPE COILED-COIL DOMAIN PROTEIN 3"/>
    <property type="match status" value="1"/>
</dbReference>
<sequence length="778" mass="88375">MAMDSIIVVKQEPVEPIDPADDAVDPASSIRLSNPLPLDPMVLNCSAAAAFRKRYSEVRDGVNDQDCDPYKKVKMEDELSVEAVGLNALGPYLGENLQVKAVVPISQVRPLPVCRSKQFWKAGDFDADRRVGSCYSSFSAGSIDHVRVHPKFLHSNATSHKWALGGKSSPFLLNFTSAAIAELLDNAIDEVIHGATFVNMDMLENHKDGCRMLVIEDDGGGMSPHKMRHCMSLGYSAKSKLANTIGQYGNGFKTSTMRLGADVIVFSRSLGEEGNSPTQSIGMLSYTFLRNTGQEDIIVPILDYERQGEDWNKIIRSSPGDWSRNVETILQWSPYSSEDELLDQFNQMKHQGTRVIIYNLWEDEQGNPELDFDMDLHDIQIRGVNRDEKKIEMAEKFPNSRHFLTYRHSLKSYASILYLRLPAGFRIILRGKNIEHHNIVEDMMLAQEDAKDHIDVQGFNVYHKNRLIKPFWRVWNAAGSSGRGIIGVLEANFVEPAHDKQGFERTIVLSRLEARLVQMQKTYWSKNCDKIGYVSWASKKLARQSATKGESGLKSATNDAHVVVKMESDLEEISPSDYYAGKIRKTDHIRVSTIRDQPAMRAQVKTEDVLFDGGGQAFHSNASSLLQLEVENCRLKNRLKEMEECYSSERERCRTLEAKLKETQQNVEEMNAEQENLLNIFSEERSLRDQSEESLKMSLMAREQELNALKQSEELLKKSLDVKDQEMERLKECSNLRAQEVLELRTKLKTCSNFIKDLTPMNLRFKDEMSPLLCKPER</sequence>
<keyword evidence="13" id="KW-0539">Nucleus</keyword>
<evidence type="ECO:0000256" key="7">
    <source>
        <dbReference type="ARBA" id="ARBA00022801"/>
    </source>
</evidence>
<dbReference type="GO" id="GO:0005524">
    <property type="term" value="F:ATP binding"/>
    <property type="evidence" value="ECO:0007669"/>
    <property type="project" value="UniProtKB-KW"/>
</dbReference>
<keyword evidence="9" id="KW-0156">Chromatin regulator</keyword>
<dbReference type="InterPro" id="IPR041006">
    <property type="entry name" value="Morc_S5"/>
</dbReference>
<dbReference type="AlphaFoldDB" id="A0AAP0EFW5"/>
<feature type="coiled-coil region" evidence="14">
    <location>
        <begin position="639"/>
        <end position="680"/>
    </location>
</feature>